<dbReference type="GO" id="GO:0006094">
    <property type="term" value="P:gluconeogenesis"/>
    <property type="evidence" value="ECO:0007669"/>
    <property type="project" value="UniProtKB-UniRule"/>
</dbReference>
<dbReference type="InterPro" id="IPR000652">
    <property type="entry name" value="Triosephosphate_isomerase"/>
</dbReference>
<dbReference type="Gene3D" id="3.20.20.70">
    <property type="entry name" value="Aldolase class I"/>
    <property type="match status" value="1"/>
</dbReference>
<dbReference type="InterPro" id="IPR035990">
    <property type="entry name" value="TIM_sf"/>
</dbReference>
<dbReference type="GO" id="GO:0004807">
    <property type="term" value="F:triose-phosphate isomerase activity"/>
    <property type="evidence" value="ECO:0007669"/>
    <property type="project" value="UniProtKB-UniRule"/>
</dbReference>
<protein>
    <recommendedName>
        <fullName evidence="6 7">Triosephosphate isomerase</fullName>
        <shortName evidence="6">TIM</shortName>
        <shortName evidence="6">TPI</shortName>
        <ecNumber evidence="6 7">5.3.1.1</ecNumber>
    </recommendedName>
    <alternativeName>
        <fullName evidence="6">Triose-phosphate isomerase</fullName>
    </alternativeName>
</protein>
<comment type="pathway">
    <text evidence="6 7">Carbohydrate degradation; glycolysis; D-glyceraldehyde 3-phosphate from glycerone phosphate: step 1/1.</text>
</comment>
<dbReference type="EMBL" id="PFBJ01000008">
    <property type="protein sequence ID" value="PIT91165.1"/>
    <property type="molecule type" value="Genomic_DNA"/>
</dbReference>
<dbReference type="SUPFAM" id="SSF51351">
    <property type="entry name" value="Triosephosphate isomerase (TIM)"/>
    <property type="match status" value="1"/>
</dbReference>
<keyword evidence="2 6" id="KW-0312">Gluconeogenesis</keyword>
<feature type="binding site" evidence="6">
    <location>
        <position position="172"/>
    </location>
    <ligand>
        <name>substrate</name>
    </ligand>
</feature>
<evidence type="ECO:0000313" key="8">
    <source>
        <dbReference type="EMBL" id="PIT91165.1"/>
    </source>
</evidence>
<keyword evidence="5 6" id="KW-0413">Isomerase</keyword>
<dbReference type="InterPro" id="IPR013785">
    <property type="entry name" value="Aldolase_TIM"/>
</dbReference>
<dbReference type="PANTHER" id="PTHR21139">
    <property type="entry name" value="TRIOSEPHOSPHATE ISOMERASE"/>
    <property type="match status" value="1"/>
</dbReference>
<dbReference type="GO" id="GO:0019563">
    <property type="term" value="P:glycerol catabolic process"/>
    <property type="evidence" value="ECO:0007669"/>
    <property type="project" value="TreeGrafter"/>
</dbReference>
<evidence type="ECO:0000256" key="1">
    <source>
        <dbReference type="ARBA" id="ARBA00007422"/>
    </source>
</evidence>
<comment type="function">
    <text evidence="6">Involved in the gluconeogenesis. Catalyzes stereospecifically the conversion of dihydroxyacetone phosphate (DHAP) to D-glyceraldehyde-3-phosphate (G3P).</text>
</comment>
<dbReference type="AlphaFoldDB" id="A0A2M6WEJ8"/>
<evidence type="ECO:0000256" key="2">
    <source>
        <dbReference type="ARBA" id="ARBA00022432"/>
    </source>
</evidence>
<evidence type="ECO:0000256" key="5">
    <source>
        <dbReference type="ARBA" id="ARBA00023235"/>
    </source>
</evidence>
<dbReference type="HAMAP" id="MF_00147_B">
    <property type="entry name" value="TIM_B"/>
    <property type="match status" value="1"/>
</dbReference>
<reference evidence="9" key="1">
    <citation type="submission" date="2017-09" db="EMBL/GenBank/DDBJ databases">
        <title>Depth-based differentiation of microbial function through sediment-hosted aquifers and enrichment of novel symbionts in the deep terrestrial subsurface.</title>
        <authorList>
            <person name="Probst A.J."/>
            <person name="Ladd B."/>
            <person name="Jarett J.K."/>
            <person name="Geller-Mcgrath D.E."/>
            <person name="Sieber C.M.K."/>
            <person name="Emerson J.B."/>
            <person name="Anantharaman K."/>
            <person name="Thomas B.C."/>
            <person name="Malmstrom R."/>
            <person name="Stieglmeier M."/>
            <person name="Klingl A."/>
            <person name="Woyke T."/>
            <person name="Ryan C.M."/>
            <person name="Banfield J.F."/>
        </authorList>
    </citation>
    <scope>NUCLEOTIDE SEQUENCE [LARGE SCALE GENOMIC DNA]</scope>
</reference>
<evidence type="ECO:0000313" key="9">
    <source>
        <dbReference type="Proteomes" id="UP000228809"/>
    </source>
</evidence>
<dbReference type="GO" id="GO:0006096">
    <property type="term" value="P:glycolytic process"/>
    <property type="evidence" value="ECO:0007669"/>
    <property type="project" value="UniProtKB-UniRule"/>
</dbReference>
<dbReference type="InterPro" id="IPR022896">
    <property type="entry name" value="TrioseP_Isoase_bac/euk"/>
</dbReference>
<dbReference type="PROSITE" id="PS51440">
    <property type="entry name" value="TIM_2"/>
    <property type="match status" value="1"/>
</dbReference>
<keyword evidence="4 6" id="KW-0324">Glycolysis</keyword>
<dbReference type="NCBIfam" id="TIGR00419">
    <property type="entry name" value="tim"/>
    <property type="match status" value="1"/>
</dbReference>
<name>A0A2M6WEJ8_9BACT</name>
<feature type="binding site" evidence="6">
    <location>
        <position position="214"/>
    </location>
    <ligand>
        <name>substrate</name>
    </ligand>
</feature>
<evidence type="ECO:0000256" key="4">
    <source>
        <dbReference type="ARBA" id="ARBA00023152"/>
    </source>
</evidence>
<dbReference type="Proteomes" id="UP000228809">
    <property type="component" value="Unassembled WGS sequence"/>
</dbReference>
<gene>
    <name evidence="6" type="primary">tpiA</name>
    <name evidence="8" type="ORF">COU17_01840</name>
</gene>
<dbReference type="UniPathway" id="UPA00109">
    <property type="reaction ID" value="UER00189"/>
</dbReference>
<dbReference type="GO" id="GO:0005829">
    <property type="term" value="C:cytosol"/>
    <property type="evidence" value="ECO:0007669"/>
    <property type="project" value="TreeGrafter"/>
</dbReference>
<keyword evidence="3 6" id="KW-0963">Cytoplasm</keyword>
<dbReference type="PANTHER" id="PTHR21139:SF42">
    <property type="entry name" value="TRIOSEPHOSPHATE ISOMERASE"/>
    <property type="match status" value="1"/>
</dbReference>
<feature type="active site" description="Electrophile" evidence="6">
    <location>
        <position position="96"/>
    </location>
</feature>
<dbReference type="CDD" id="cd00311">
    <property type="entry name" value="TIM"/>
    <property type="match status" value="1"/>
</dbReference>
<evidence type="ECO:0000256" key="3">
    <source>
        <dbReference type="ARBA" id="ARBA00022490"/>
    </source>
</evidence>
<comment type="pathway">
    <text evidence="6 7">Carbohydrate biosynthesis; gluconeogenesis.</text>
</comment>
<dbReference type="UniPathway" id="UPA00138"/>
<comment type="subcellular location">
    <subcellularLocation>
        <location evidence="6 7">Cytoplasm</location>
    </subcellularLocation>
</comment>
<organism evidence="8 9">
    <name type="scientific">Candidatus Kaiserbacteria bacterium CG10_big_fil_rev_8_21_14_0_10_49_17</name>
    <dbReference type="NCBI Taxonomy" id="1974609"/>
    <lineage>
        <taxon>Bacteria</taxon>
        <taxon>Candidatus Kaiseribacteriota</taxon>
    </lineage>
</organism>
<feature type="binding site" evidence="6">
    <location>
        <begin position="9"/>
        <end position="11"/>
    </location>
    <ligand>
        <name>substrate</name>
    </ligand>
</feature>
<dbReference type="EC" id="5.3.1.1" evidence="6 7"/>
<comment type="caution">
    <text evidence="8">The sequence shown here is derived from an EMBL/GenBank/DDBJ whole genome shotgun (WGS) entry which is preliminary data.</text>
</comment>
<sequence length="255" mass="27869">MAKKLIVGNWKMHPATLADAKKLFDAVKRKVTGVRNAEVAIAPPALFLGVLTERYKGKTIAFCGQDAFFEQEGAYTGEVSPEQLKSVGVRYCIIGHSERRALGEGDETVNRKLRSVMARGLTPILCVGESERDDDGAYLSFVSAQIRRGLVDVPLAEVKNIIIAYEPVWAIGKSAESAMKPRDMHEMKLYIYKLLVERYGESVAKRVRILYGGSVEGSNASAILTESAVDGFLVGHASLSAESFAQIARSISKTR</sequence>
<dbReference type="Pfam" id="PF00121">
    <property type="entry name" value="TIM"/>
    <property type="match status" value="1"/>
</dbReference>
<evidence type="ECO:0000256" key="6">
    <source>
        <dbReference type="HAMAP-Rule" id="MF_00147"/>
    </source>
</evidence>
<evidence type="ECO:0000256" key="7">
    <source>
        <dbReference type="RuleBase" id="RU363013"/>
    </source>
</evidence>
<comment type="catalytic activity">
    <reaction evidence="6 7">
        <text>D-glyceraldehyde 3-phosphate = dihydroxyacetone phosphate</text>
        <dbReference type="Rhea" id="RHEA:18585"/>
        <dbReference type="ChEBI" id="CHEBI:57642"/>
        <dbReference type="ChEBI" id="CHEBI:59776"/>
        <dbReference type="EC" id="5.3.1.1"/>
    </reaction>
</comment>
<comment type="caution">
    <text evidence="6">Lacks conserved residue(s) required for the propagation of feature annotation.</text>
</comment>
<comment type="similarity">
    <text evidence="1 6 7">Belongs to the triosephosphate isomerase family.</text>
</comment>
<accession>A0A2M6WEJ8</accession>
<comment type="subunit">
    <text evidence="6 7">Homodimer.</text>
</comment>
<proteinExistence type="inferred from homology"/>
<feature type="active site" description="Proton acceptor" evidence="6">
    <location>
        <position position="166"/>
    </location>
</feature>
<dbReference type="GO" id="GO:0046166">
    <property type="term" value="P:glyceraldehyde-3-phosphate biosynthetic process"/>
    <property type="evidence" value="ECO:0007669"/>
    <property type="project" value="TreeGrafter"/>
</dbReference>